<comment type="catalytic activity">
    <reaction evidence="1">
        <text>ATP + protein L-histidine = ADP + protein N-phospho-L-histidine.</text>
        <dbReference type="EC" id="2.7.13.3"/>
    </reaction>
</comment>
<dbReference type="CDD" id="cd00082">
    <property type="entry name" value="HisKA"/>
    <property type="match status" value="1"/>
</dbReference>
<dbReference type="InterPro" id="IPR000014">
    <property type="entry name" value="PAS"/>
</dbReference>
<feature type="domain" description="Histidine kinase" evidence="11">
    <location>
        <begin position="235"/>
        <end position="475"/>
    </location>
</feature>
<keyword evidence="7" id="KW-0067">ATP-binding</keyword>
<dbReference type="Gene3D" id="3.30.565.10">
    <property type="entry name" value="Histidine kinase-like ATPase, C-terminal domain"/>
    <property type="match status" value="1"/>
</dbReference>
<feature type="transmembrane region" description="Helical" evidence="9">
    <location>
        <begin position="35"/>
        <end position="57"/>
    </location>
</feature>
<keyword evidence="9" id="KW-0472">Membrane</keyword>
<evidence type="ECO:0000256" key="1">
    <source>
        <dbReference type="ARBA" id="ARBA00000085"/>
    </source>
</evidence>
<dbReference type="Pfam" id="PF02518">
    <property type="entry name" value="HATPase_c"/>
    <property type="match status" value="1"/>
</dbReference>
<dbReference type="InterPro" id="IPR003661">
    <property type="entry name" value="HisK_dim/P_dom"/>
</dbReference>
<dbReference type="PROSITE" id="PS50112">
    <property type="entry name" value="PAS"/>
    <property type="match status" value="1"/>
</dbReference>
<sequence>MIRYVLFTSLLLASSLAQASLLTPFRNEDGSTRWQYVANFSSGVLIILLTLVVIVLFTTWRRAKRYNIELEEIRAHLEERVKDRTAKLEQEVAQHVVTTQRLQASESYIQNILNSMPLALVGMNKDGTITHWNRRAEQLSGIKAEAAISHNIWSIYPDMTVTPRHIEQALEQRKAVTLRYSQPGSYHMDITVYPLENYSEPGVVVLVDDVTRRVIAENMLIHHDKLSSMGELASAMANDINIPLQAILFDLRSFQNILDNGHLLPAENAPNADTERLHQLLQNAAENGQQVESVIRNLLQFARGRTGESQAANVIDILEHSLTQANDVLSRPDAMAFNSICIERHFESDVPQVPCYITELQQVFLGLFRHAYQALVEKAAKQDPAFTPTIKLYVGQSYDALSIRIQHNGTGLSSEEQMYLFEPYLHSGNEEQPAAGADKRLSFAYFVVTEQHGGHMAVTSDPDVGTTFHIQLELH</sequence>
<protein>
    <recommendedName>
        <fullName evidence="2">histidine kinase</fullName>
        <ecNumber evidence="2">2.7.13.3</ecNumber>
    </recommendedName>
</protein>
<proteinExistence type="predicted"/>
<dbReference type="Gene3D" id="1.10.287.130">
    <property type="match status" value="1"/>
</dbReference>
<evidence type="ECO:0000256" key="7">
    <source>
        <dbReference type="ARBA" id="ARBA00022840"/>
    </source>
</evidence>
<feature type="domain" description="PAS" evidence="12">
    <location>
        <begin position="105"/>
        <end position="151"/>
    </location>
</feature>
<evidence type="ECO:0000313" key="14">
    <source>
        <dbReference type="Proteomes" id="UP000242133"/>
    </source>
</evidence>
<keyword evidence="9" id="KW-1133">Transmembrane helix</keyword>
<feature type="signal peptide" evidence="10">
    <location>
        <begin position="1"/>
        <end position="19"/>
    </location>
</feature>
<dbReference type="SUPFAM" id="SSF55785">
    <property type="entry name" value="PYP-like sensor domain (PAS domain)"/>
    <property type="match status" value="1"/>
</dbReference>
<dbReference type="InterPro" id="IPR013767">
    <property type="entry name" value="PAS_fold"/>
</dbReference>
<keyword evidence="5" id="KW-0547">Nucleotide-binding</keyword>
<comment type="caution">
    <text evidence="13">The sequence shown here is derived from an EMBL/GenBank/DDBJ whole genome shotgun (WGS) entry which is preliminary data.</text>
</comment>
<dbReference type="EC" id="2.7.13.3" evidence="2"/>
<dbReference type="NCBIfam" id="TIGR00229">
    <property type="entry name" value="sensory_box"/>
    <property type="match status" value="1"/>
</dbReference>
<evidence type="ECO:0000256" key="9">
    <source>
        <dbReference type="SAM" id="Phobius"/>
    </source>
</evidence>
<reference evidence="13 14" key="1">
    <citation type="submission" date="2018-03" db="EMBL/GenBank/DDBJ databases">
        <title>Genomic Encyclopedia of Archaeal and Bacterial Type Strains, Phase II (KMG-II): from individual species to whole genera.</title>
        <authorList>
            <person name="Goeker M."/>
        </authorList>
    </citation>
    <scope>NUCLEOTIDE SEQUENCE [LARGE SCALE GENOMIC DNA]</scope>
    <source>
        <strain evidence="13 14">DSM 17586</strain>
    </source>
</reference>
<keyword evidence="8" id="KW-0902">Two-component regulatory system</keyword>
<evidence type="ECO:0000256" key="4">
    <source>
        <dbReference type="ARBA" id="ARBA00022679"/>
    </source>
</evidence>
<dbReference type="Proteomes" id="UP000242133">
    <property type="component" value="Unassembled WGS sequence"/>
</dbReference>
<dbReference type="OrthoDB" id="1931120at2"/>
<dbReference type="PROSITE" id="PS50109">
    <property type="entry name" value="HIS_KIN"/>
    <property type="match status" value="1"/>
</dbReference>
<dbReference type="GO" id="GO:0000155">
    <property type="term" value="F:phosphorelay sensor kinase activity"/>
    <property type="evidence" value="ECO:0007669"/>
    <property type="project" value="InterPro"/>
</dbReference>
<organism evidence="13 14">
    <name type="scientific">Marinobacterium halophilum</name>
    <dbReference type="NCBI Taxonomy" id="267374"/>
    <lineage>
        <taxon>Bacteria</taxon>
        <taxon>Pseudomonadati</taxon>
        <taxon>Pseudomonadota</taxon>
        <taxon>Gammaproteobacteria</taxon>
        <taxon>Oceanospirillales</taxon>
        <taxon>Oceanospirillaceae</taxon>
        <taxon>Marinobacterium</taxon>
    </lineage>
</organism>
<dbReference type="InterPro" id="IPR035965">
    <property type="entry name" value="PAS-like_dom_sf"/>
</dbReference>
<keyword evidence="6" id="KW-0418">Kinase</keyword>
<evidence type="ECO:0000256" key="10">
    <source>
        <dbReference type="SAM" id="SignalP"/>
    </source>
</evidence>
<evidence type="ECO:0000256" key="6">
    <source>
        <dbReference type="ARBA" id="ARBA00022777"/>
    </source>
</evidence>
<dbReference type="PANTHER" id="PTHR43065">
    <property type="entry name" value="SENSOR HISTIDINE KINASE"/>
    <property type="match status" value="1"/>
</dbReference>
<gene>
    <name evidence="13" type="ORF">CLV44_11319</name>
</gene>
<dbReference type="InterPro" id="IPR003594">
    <property type="entry name" value="HATPase_dom"/>
</dbReference>
<dbReference type="GO" id="GO:0005524">
    <property type="term" value="F:ATP binding"/>
    <property type="evidence" value="ECO:0007669"/>
    <property type="project" value="UniProtKB-KW"/>
</dbReference>
<keyword evidence="9" id="KW-0812">Transmembrane</keyword>
<name>A0A2P8EUN7_9GAMM</name>
<dbReference type="SUPFAM" id="SSF55874">
    <property type="entry name" value="ATPase domain of HSP90 chaperone/DNA topoisomerase II/histidine kinase"/>
    <property type="match status" value="1"/>
</dbReference>
<evidence type="ECO:0000259" key="12">
    <source>
        <dbReference type="PROSITE" id="PS50112"/>
    </source>
</evidence>
<evidence type="ECO:0000259" key="11">
    <source>
        <dbReference type="PROSITE" id="PS50109"/>
    </source>
</evidence>
<dbReference type="AlphaFoldDB" id="A0A2P8EUN7"/>
<keyword evidence="3" id="KW-0597">Phosphoprotein</keyword>
<keyword evidence="14" id="KW-1185">Reference proteome</keyword>
<accession>A0A2P8EUN7</accession>
<dbReference type="Gene3D" id="3.30.450.20">
    <property type="entry name" value="PAS domain"/>
    <property type="match status" value="1"/>
</dbReference>
<dbReference type="SMART" id="SM00091">
    <property type="entry name" value="PAS"/>
    <property type="match status" value="1"/>
</dbReference>
<keyword evidence="10" id="KW-0732">Signal</keyword>
<dbReference type="PANTHER" id="PTHR43065:SF10">
    <property type="entry name" value="PEROXIDE STRESS-ACTIVATED HISTIDINE KINASE MAK3"/>
    <property type="match status" value="1"/>
</dbReference>
<dbReference type="RefSeq" id="WP_106591978.1">
    <property type="nucleotide sequence ID" value="NZ_PYGI01000013.1"/>
</dbReference>
<evidence type="ECO:0000313" key="13">
    <source>
        <dbReference type="EMBL" id="PSL13190.1"/>
    </source>
</evidence>
<dbReference type="Pfam" id="PF00989">
    <property type="entry name" value="PAS"/>
    <property type="match status" value="1"/>
</dbReference>
<dbReference type="InterPro" id="IPR005467">
    <property type="entry name" value="His_kinase_dom"/>
</dbReference>
<dbReference type="EMBL" id="PYGI01000013">
    <property type="protein sequence ID" value="PSL13190.1"/>
    <property type="molecule type" value="Genomic_DNA"/>
</dbReference>
<keyword evidence="4" id="KW-0808">Transferase</keyword>
<evidence type="ECO:0000256" key="3">
    <source>
        <dbReference type="ARBA" id="ARBA00022553"/>
    </source>
</evidence>
<feature type="chain" id="PRO_5015104267" description="histidine kinase" evidence="10">
    <location>
        <begin position="20"/>
        <end position="475"/>
    </location>
</feature>
<evidence type="ECO:0000256" key="2">
    <source>
        <dbReference type="ARBA" id="ARBA00012438"/>
    </source>
</evidence>
<evidence type="ECO:0000256" key="8">
    <source>
        <dbReference type="ARBA" id="ARBA00023012"/>
    </source>
</evidence>
<dbReference type="GO" id="GO:0006355">
    <property type="term" value="P:regulation of DNA-templated transcription"/>
    <property type="evidence" value="ECO:0007669"/>
    <property type="project" value="InterPro"/>
</dbReference>
<dbReference type="InterPro" id="IPR036890">
    <property type="entry name" value="HATPase_C_sf"/>
</dbReference>
<evidence type="ECO:0000256" key="5">
    <source>
        <dbReference type="ARBA" id="ARBA00022741"/>
    </source>
</evidence>